<dbReference type="PANTHER" id="PTHR47328">
    <property type="match status" value="1"/>
</dbReference>
<reference evidence="2 3" key="2">
    <citation type="submission" date="2020-11" db="EMBL/GenBank/DDBJ databases">
        <title>Description of novel Gluconobacter species.</title>
        <authorList>
            <person name="Cleenwerck I."/>
            <person name="Cnockaert M."/>
            <person name="Borremans W."/>
            <person name="Wieme A.D."/>
            <person name="De Vuyst L."/>
            <person name="Vandamme P."/>
        </authorList>
    </citation>
    <scope>NUCLEOTIDE SEQUENCE [LARGE SCALE GENOMIC DNA]</scope>
    <source>
        <strain evidence="2 3">LMG 31484</strain>
    </source>
</reference>
<dbReference type="InterPro" id="IPR006175">
    <property type="entry name" value="YjgF/YER057c/UK114"/>
</dbReference>
<name>A0ABR9Y205_9PROT</name>
<comment type="similarity">
    <text evidence="1">Belongs to the RutC family.</text>
</comment>
<sequence length="122" mass="13208">MPVSKNADISRHLEEERLAGVVVHNGLAYLAGQVADDASLDTEGQTIDILRQIDALLASLGTDKSRILSVQIFLTDIGEIGAMNRAWDAWLDPASKPARATVEAKLAVQEWRVEMTAIAALK</sequence>
<keyword evidence="3" id="KW-1185">Reference proteome</keyword>
<evidence type="ECO:0000313" key="2">
    <source>
        <dbReference type="EMBL" id="MBF0857755.1"/>
    </source>
</evidence>
<dbReference type="InterPro" id="IPR035959">
    <property type="entry name" value="RutC-like_sf"/>
</dbReference>
<comment type="caution">
    <text evidence="2">The sequence shown here is derived from an EMBL/GenBank/DDBJ whole genome shotgun (WGS) entry which is preliminary data.</text>
</comment>
<protein>
    <submittedName>
        <fullName evidence="2">RidA family protein</fullName>
    </submittedName>
</protein>
<dbReference type="SUPFAM" id="SSF55298">
    <property type="entry name" value="YjgF-like"/>
    <property type="match status" value="1"/>
</dbReference>
<dbReference type="EMBL" id="JABCQG010000001">
    <property type="protein sequence ID" value="MBF0857755.1"/>
    <property type="molecule type" value="Genomic_DNA"/>
</dbReference>
<dbReference type="PROSITE" id="PS01094">
    <property type="entry name" value="UPF0076"/>
    <property type="match status" value="1"/>
</dbReference>
<dbReference type="InterPro" id="IPR035709">
    <property type="entry name" value="YoaB-like"/>
</dbReference>
<dbReference type="CDD" id="cd06150">
    <property type="entry name" value="YjgF_YER057c_UK114_like_2"/>
    <property type="match status" value="1"/>
</dbReference>
<dbReference type="InterPro" id="IPR019897">
    <property type="entry name" value="RidA_CS"/>
</dbReference>
<dbReference type="RefSeq" id="WP_194258576.1">
    <property type="nucleotide sequence ID" value="NZ_JABCQG010000001.1"/>
</dbReference>
<dbReference type="Gene3D" id="3.30.1330.40">
    <property type="entry name" value="RutC-like"/>
    <property type="match status" value="1"/>
</dbReference>
<evidence type="ECO:0000256" key="1">
    <source>
        <dbReference type="ARBA" id="ARBA00010552"/>
    </source>
</evidence>
<accession>A0ABR9Y205</accession>
<dbReference type="Pfam" id="PF01042">
    <property type="entry name" value="Ribonuc_L-PSP"/>
    <property type="match status" value="1"/>
</dbReference>
<dbReference type="Proteomes" id="UP000623107">
    <property type="component" value="Unassembled WGS sequence"/>
</dbReference>
<reference evidence="3" key="1">
    <citation type="submission" date="2020-04" db="EMBL/GenBank/DDBJ databases">
        <title>Description of novel Gluconacetobacter.</title>
        <authorList>
            <person name="Sombolestani A."/>
        </authorList>
    </citation>
    <scope>NUCLEOTIDE SEQUENCE [LARGE SCALE GENOMIC DNA]</scope>
    <source>
        <strain evidence="3">LMG 31484</strain>
    </source>
</reference>
<proteinExistence type="inferred from homology"/>
<evidence type="ECO:0000313" key="3">
    <source>
        <dbReference type="Proteomes" id="UP000623107"/>
    </source>
</evidence>
<gene>
    <name evidence="2" type="ORF">HKD24_00790</name>
</gene>
<dbReference type="PANTHER" id="PTHR47328:SF1">
    <property type="entry name" value="RUTC FAMILY PROTEIN YOAB"/>
    <property type="match status" value="1"/>
</dbReference>
<organism evidence="2 3">
    <name type="scientific">Gluconobacter vitians</name>
    <dbReference type="NCBI Taxonomy" id="2728102"/>
    <lineage>
        <taxon>Bacteria</taxon>
        <taxon>Pseudomonadati</taxon>
        <taxon>Pseudomonadota</taxon>
        <taxon>Alphaproteobacteria</taxon>
        <taxon>Acetobacterales</taxon>
        <taxon>Acetobacteraceae</taxon>
        <taxon>Gluconobacter</taxon>
    </lineage>
</organism>